<organism evidence="13 14">
    <name type="scientific">Coprococcus eutactus</name>
    <dbReference type="NCBI Taxonomy" id="33043"/>
    <lineage>
        <taxon>Bacteria</taxon>
        <taxon>Bacillati</taxon>
        <taxon>Bacillota</taxon>
        <taxon>Clostridia</taxon>
        <taxon>Lachnospirales</taxon>
        <taxon>Lachnospiraceae</taxon>
        <taxon>Coprococcus</taxon>
    </lineage>
</organism>
<feature type="active site" description="Charge relay system" evidence="10 11">
    <location>
        <position position="169"/>
    </location>
</feature>
<evidence type="ECO:0000256" key="1">
    <source>
        <dbReference type="ARBA" id="ARBA00008345"/>
    </source>
</evidence>
<dbReference type="GO" id="GO:0036381">
    <property type="term" value="F:pyridoxal 5'-phosphate synthase (glutamine hydrolysing) activity"/>
    <property type="evidence" value="ECO:0007669"/>
    <property type="project" value="UniProtKB-UniRule"/>
</dbReference>
<dbReference type="PANTHER" id="PTHR31559:SF0">
    <property type="entry name" value="PYRIDOXAL 5'-PHOSPHATE SYNTHASE SUBUNIT SNO1-RELATED"/>
    <property type="match status" value="1"/>
</dbReference>
<keyword evidence="5 10" id="KW-0456">Lyase</keyword>
<comment type="pathway">
    <text evidence="10">Cofactor biosynthesis; pyridoxal 5'-phosphate biosynthesis.</text>
</comment>
<dbReference type="GO" id="GO:0006543">
    <property type="term" value="P:L-glutamine catabolic process"/>
    <property type="evidence" value="ECO:0007669"/>
    <property type="project" value="UniProtKB-UniRule"/>
</dbReference>
<dbReference type="PROSITE" id="PS51130">
    <property type="entry name" value="PDXT_SNO_2"/>
    <property type="match status" value="1"/>
</dbReference>
<feature type="active site" description="Charge relay system" evidence="10 11">
    <location>
        <position position="171"/>
    </location>
</feature>
<comment type="function">
    <text evidence="8 10">Catalyzes the hydrolysis of glutamine to glutamate and ammonia as part of the biosynthesis of pyridoxal 5'-phosphate. The resulting ammonia molecule is channeled to the active site of PdxS.</text>
</comment>
<dbReference type="GO" id="GO:0005829">
    <property type="term" value="C:cytosol"/>
    <property type="evidence" value="ECO:0007669"/>
    <property type="project" value="TreeGrafter"/>
</dbReference>
<proteinExistence type="inferred from homology"/>
<dbReference type="EMBL" id="QRVK01000002">
    <property type="protein sequence ID" value="RGS44150.1"/>
    <property type="molecule type" value="Genomic_DNA"/>
</dbReference>
<evidence type="ECO:0000256" key="2">
    <source>
        <dbReference type="ARBA" id="ARBA00022801"/>
    </source>
</evidence>
<keyword evidence="4 10" id="KW-0315">Glutamine amidotransferase</keyword>
<dbReference type="CDD" id="cd01749">
    <property type="entry name" value="GATase1_PB"/>
    <property type="match status" value="1"/>
</dbReference>
<dbReference type="HAMAP" id="MF_01615">
    <property type="entry name" value="PdxT"/>
    <property type="match status" value="1"/>
</dbReference>
<keyword evidence="2 10" id="KW-0378">Hydrolase</keyword>
<evidence type="ECO:0000256" key="12">
    <source>
        <dbReference type="PIRSR" id="PIRSR005639-2"/>
    </source>
</evidence>
<comment type="caution">
    <text evidence="13">The sequence shown here is derived from an EMBL/GenBank/DDBJ whole genome shotgun (WGS) entry which is preliminary data.</text>
</comment>
<dbReference type="EC" id="3.5.1.2" evidence="10"/>
<evidence type="ECO:0000256" key="5">
    <source>
        <dbReference type="ARBA" id="ARBA00023239"/>
    </source>
</evidence>
<feature type="binding site" evidence="10 12">
    <location>
        <begin position="133"/>
        <end position="134"/>
    </location>
    <ligand>
        <name>L-glutamine</name>
        <dbReference type="ChEBI" id="CHEBI:58359"/>
    </ligand>
</feature>
<dbReference type="Gene3D" id="3.40.50.880">
    <property type="match status" value="1"/>
</dbReference>
<dbReference type="SUPFAM" id="SSF52317">
    <property type="entry name" value="Class I glutamine amidotransferase-like"/>
    <property type="match status" value="1"/>
</dbReference>
<evidence type="ECO:0000256" key="4">
    <source>
        <dbReference type="ARBA" id="ARBA00022962"/>
    </source>
</evidence>
<evidence type="ECO:0000256" key="3">
    <source>
        <dbReference type="ARBA" id="ARBA00022898"/>
    </source>
</evidence>
<evidence type="ECO:0000256" key="6">
    <source>
        <dbReference type="ARBA" id="ARBA00047992"/>
    </source>
</evidence>
<comment type="catalytic activity">
    <reaction evidence="6 10">
        <text>aldehydo-D-ribose 5-phosphate + D-glyceraldehyde 3-phosphate + L-glutamine = pyridoxal 5'-phosphate + L-glutamate + phosphate + 3 H2O + H(+)</text>
        <dbReference type="Rhea" id="RHEA:31507"/>
        <dbReference type="ChEBI" id="CHEBI:15377"/>
        <dbReference type="ChEBI" id="CHEBI:15378"/>
        <dbReference type="ChEBI" id="CHEBI:29985"/>
        <dbReference type="ChEBI" id="CHEBI:43474"/>
        <dbReference type="ChEBI" id="CHEBI:58273"/>
        <dbReference type="ChEBI" id="CHEBI:58359"/>
        <dbReference type="ChEBI" id="CHEBI:59776"/>
        <dbReference type="ChEBI" id="CHEBI:597326"/>
        <dbReference type="EC" id="4.3.3.6"/>
    </reaction>
</comment>
<comment type="subunit">
    <text evidence="9 10">In the presence of PdxS, forms a dodecamer of heterodimers. Only shows activity in the heterodimer.</text>
</comment>
<evidence type="ECO:0000256" key="8">
    <source>
        <dbReference type="ARBA" id="ARBA00054599"/>
    </source>
</evidence>
<evidence type="ECO:0000313" key="14">
    <source>
        <dbReference type="Proteomes" id="UP000283295"/>
    </source>
</evidence>
<dbReference type="AlphaFoldDB" id="A0A3R5YVS6"/>
<feature type="active site" description="Nucleophile" evidence="10 11">
    <location>
        <position position="79"/>
    </location>
</feature>
<evidence type="ECO:0000256" key="10">
    <source>
        <dbReference type="HAMAP-Rule" id="MF_01615"/>
    </source>
</evidence>
<evidence type="ECO:0000256" key="7">
    <source>
        <dbReference type="ARBA" id="ARBA00049534"/>
    </source>
</evidence>
<evidence type="ECO:0000313" key="13">
    <source>
        <dbReference type="EMBL" id="RGS44150.1"/>
    </source>
</evidence>
<dbReference type="InterPro" id="IPR021196">
    <property type="entry name" value="PdxT/SNO_CS"/>
</dbReference>
<comment type="similarity">
    <text evidence="1 10">Belongs to the glutaminase PdxT/SNO family.</text>
</comment>
<dbReference type="PROSITE" id="PS51273">
    <property type="entry name" value="GATASE_TYPE_1"/>
    <property type="match status" value="1"/>
</dbReference>
<feature type="binding site" evidence="10 12">
    <location>
        <begin position="47"/>
        <end position="49"/>
    </location>
    <ligand>
        <name>L-glutamine</name>
        <dbReference type="ChEBI" id="CHEBI:58359"/>
    </ligand>
</feature>
<evidence type="ECO:0000256" key="9">
    <source>
        <dbReference type="ARBA" id="ARBA00064749"/>
    </source>
</evidence>
<dbReference type="RefSeq" id="WP_022059400.1">
    <property type="nucleotide sequence ID" value="NZ_CABIWG010000004.1"/>
</dbReference>
<feature type="binding site" evidence="10 12">
    <location>
        <position position="106"/>
    </location>
    <ligand>
        <name>L-glutamine</name>
        <dbReference type="ChEBI" id="CHEBI:58359"/>
    </ligand>
</feature>
<dbReference type="EC" id="4.3.3.6" evidence="10"/>
<dbReference type="NCBIfam" id="TIGR03800">
    <property type="entry name" value="PLP_synth_Pdx2"/>
    <property type="match status" value="1"/>
</dbReference>
<dbReference type="InterPro" id="IPR002161">
    <property type="entry name" value="PdxT/SNO"/>
</dbReference>
<dbReference type="Proteomes" id="UP000283295">
    <property type="component" value="Unassembled WGS sequence"/>
</dbReference>
<keyword evidence="3 10" id="KW-0663">Pyridoxal phosphate</keyword>
<evidence type="ECO:0000256" key="11">
    <source>
        <dbReference type="PIRSR" id="PIRSR005639-1"/>
    </source>
</evidence>
<gene>
    <name evidence="10" type="primary">pdxT</name>
    <name evidence="13" type="ORF">DWX94_01845</name>
</gene>
<name>A0A3R5YVS6_9FIRM</name>
<protein>
    <recommendedName>
        <fullName evidence="10">Pyridoxal 5'-phosphate synthase subunit PdxT</fullName>
        <ecNumber evidence="10">4.3.3.6</ecNumber>
    </recommendedName>
    <alternativeName>
        <fullName evidence="10">Pdx2</fullName>
    </alternativeName>
    <alternativeName>
        <fullName evidence="10">Pyridoxal 5'-phosphate synthase glutaminase subunit</fullName>
        <ecNumber evidence="10">3.5.1.2</ecNumber>
    </alternativeName>
</protein>
<dbReference type="FunFam" id="3.40.50.880:FF:000010">
    <property type="entry name" value="uncharacterized protein LOC100176842 isoform X2"/>
    <property type="match status" value="1"/>
</dbReference>
<dbReference type="GO" id="GO:0042823">
    <property type="term" value="P:pyridoxal phosphate biosynthetic process"/>
    <property type="evidence" value="ECO:0007669"/>
    <property type="project" value="UniProtKB-UniRule"/>
</dbReference>
<comment type="catalytic activity">
    <reaction evidence="7 10">
        <text>L-glutamine + H2O = L-glutamate + NH4(+)</text>
        <dbReference type="Rhea" id="RHEA:15889"/>
        <dbReference type="ChEBI" id="CHEBI:15377"/>
        <dbReference type="ChEBI" id="CHEBI:28938"/>
        <dbReference type="ChEBI" id="CHEBI:29985"/>
        <dbReference type="ChEBI" id="CHEBI:58359"/>
        <dbReference type="EC" id="3.5.1.2"/>
    </reaction>
</comment>
<dbReference type="GO" id="GO:0008614">
    <property type="term" value="P:pyridoxine metabolic process"/>
    <property type="evidence" value="ECO:0007669"/>
    <property type="project" value="TreeGrafter"/>
</dbReference>
<dbReference type="PIRSF" id="PIRSF005639">
    <property type="entry name" value="Glut_amidoT_SNO"/>
    <property type="match status" value="1"/>
</dbReference>
<dbReference type="PANTHER" id="PTHR31559">
    <property type="entry name" value="PYRIDOXAL 5'-PHOSPHATE SYNTHASE SUBUNIT SNO"/>
    <property type="match status" value="1"/>
</dbReference>
<dbReference type="PROSITE" id="PS01236">
    <property type="entry name" value="PDXT_SNO_1"/>
    <property type="match status" value="1"/>
</dbReference>
<dbReference type="OrthoDB" id="9810320at2"/>
<dbReference type="GO" id="GO:0004359">
    <property type="term" value="F:glutaminase activity"/>
    <property type="evidence" value="ECO:0007669"/>
    <property type="project" value="UniProtKB-UniRule"/>
</dbReference>
<dbReference type="UniPathway" id="UPA00245"/>
<dbReference type="InterPro" id="IPR029062">
    <property type="entry name" value="Class_I_gatase-like"/>
</dbReference>
<accession>A0A3R5YVS6</accession>
<reference evidence="13 14" key="1">
    <citation type="submission" date="2018-08" db="EMBL/GenBank/DDBJ databases">
        <title>A genome reference for cultivated species of the human gut microbiota.</title>
        <authorList>
            <person name="Zou Y."/>
            <person name="Xue W."/>
            <person name="Luo G."/>
        </authorList>
    </citation>
    <scope>NUCLEOTIDE SEQUENCE [LARGE SCALE GENOMIC DNA]</scope>
    <source>
        <strain evidence="13 14">AF22-21</strain>
    </source>
</reference>
<dbReference type="Pfam" id="PF01174">
    <property type="entry name" value="SNO"/>
    <property type="match status" value="1"/>
</dbReference>
<sequence length="186" mass="20154">MQVGVLAVQGAFAEHEHVLSELGVSCIELRNAKDLEKKYDALILPGGESTVQGKLLRDSDMFDTIKSQIEGGMPVLATCAGLILLAQHIEGDDTVHLGTLPVTVKRNAYGRQLGSFHTVADLKGIGEVPMTFIRAPYVADVSPDVDVLATVDDKIVAVKYGKQFAFSFHPELDSDYSIHKAFIESI</sequence>
<dbReference type="GO" id="GO:1903600">
    <property type="term" value="C:glutaminase complex"/>
    <property type="evidence" value="ECO:0007669"/>
    <property type="project" value="TreeGrafter"/>
</dbReference>